<dbReference type="OrthoDB" id="427974at2759"/>
<dbReference type="AlphaFoldDB" id="A0A168S9M3"/>
<dbReference type="Gene3D" id="1.20.1280.50">
    <property type="match status" value="1"/>
</dbReference>
<evidence type="ECO:0000313" key="2">
    <source>
        <dbReference type="EMBL" id="SAM08112.1"/>
    </source>
</evidence>
<dbReference type="InParanoid" id="A0A168S9M3"/>
<dbReference type="InterPro" id="IPR001810">
    <property type="entry name" value="F-box_dom"/>
</dbReference>
<dbReference type="PROSITE" id="PS50181">
    <property type="entry name" value="FBOX"/>
    <property type="match status" value="1"/>
</dbReference>
<feature type="domain" description="F-box" evidence="1">
    <location>
        <begin position="1"/>
        <end position="45"/>
    </location>
</feature>
<dbReference type="SUPFAM" id="SSF81383">
    <property type="entry name" value="F-box domain"/>
    <property type="match status" value="1"/>
</dbReference>
<gene>
    <name evidence="2" type="primary">ABSGL_13774.1 scaffold 14339</name>
</gene>
<keyword evidence="3" id="KW-1185">Reference proteome</keyword>
<organism evidence="2">
    <name type="scientific">Absidia glauca</name>
    <name type="common">Pin mould</name>
    <dbReference type="NCBI Taxonomy" id="4829"/>
    <lineage>
        <taxon>Eukaryota</taxon>
        <taxon>Fungi</taxon>
        <taxon>Fungi incertae sedis</taxon>
        <taxon>Mucoromycota</taxon>
        <taxon>Mucoromycotina</taxon>
        <taxon>Mucoromycetes</taxon>
        <taxon>Mucorales</taxon>
        <taxon>Cunninghamellaceae</taxon>
        <taxon>Absidia</taxon>
    </lineage>
</organism>
<name>A0A168S9M3_ABSGL</name>
<protein>
    <recommendedName>
        <fullName evidence="1">F-box domain-containing protein</fullName>
    </recommendedName>
</protein>
<reference evidence="2" key="1">
    <citation type="submission" date="2016-04" db="EMBL/GenBank/DDBJ databases">
        <authorList>
            <person name="Evans L.H."/>
            <person name="Alamgir A."/>
            <person name="Owens N."/>
            <person name="Weber N.D."/>
            <person name="Virtaneva K."/>
            <person name="Barbian K."/>
            <person name="Babar A."/>
            <person name="Rosenke K."/>
        </authorList>
    </citation>
    <scope>NUCLEOTIDE SEQUENCE [LARGE SCALE GENOMIC DNA]</scope>
    <source>
        <strain evidence="2">CBS 101.48</strain>
    </source>
</reference>
<evidence type="ECO:0000259" key="1">
    <source>
        <dbReference type="PROSITE" id="PS50181"/>
    </source>
</evidence>
<evidence type="ECO:0000313" key="3">
    <source>
        <dbReference type="Proteomes" id="UP000078561"/>
    </source>
</evidence>
<accession>A0A168S9M3</accession>
<sequence length="360" mass="40306">MLPDELILSIFYHLKQDNHLDLVPVSNSCRRFQRLAGDHMLWNDWVVIDTSFTLSSGMIRLPLSPSYKNHQAKEVAVMDANKTGLWALKDLLTANDPQIPLALSIYTNHSSDYWSMLIGQCNVFKSISILPLQHSTQPPVSSVSLLSIQTPTLCNLDSDKSTPSFEMSDYHPPAVDPSSMCTLFERMHSHLELFTFPLLPLHKLINTSTTFPKVHTLNVGLGAFSASLSGDDGQAHLIDWSKVKHTFPNLQDLTLHPLSQTDMKEFWRTIRSLWAAPNLFPWLHSMTIQTSDSSSCLTYPMDETNPLSSASLANHLVLNNAVPHPPSNITKDEIIATLSRLKDLTRINTGSWDIVAVDQL</sequence>
<dbReference type="EMBL" id="LT554888">
    <property type="protein sequence ID" value="SAM08112.1"/>
    <property type="molecule type" value="Genomic_DNA"/>
</dbReference>
<dbReference type="Pfam" id="PF12937">
    <property type="entry name" value="F-box-like"/>
    <property type="match status" value="1"/>
</dbReference>
<dbReference type="Proteomes" id="UP000078561">
    <property type="component" value="Unassembled WGS sequence"/>
</dbReference>
<proteinExistence type="predicted"/>
<dbReference type="OMA" id="NRITAGW"/>
<dbReference type="InterPro" id="IPR036047">
    <property type="entry name" value="F-box-like_dom_sf"/>
</dbReference>